<keyword evidence="3" id="KW-1185">Reference proteome</keyword>
<organism evidence="3 4">
    <name type="scientific">Strongyloides venezuelensis</name>
    <name type="common">Threadworm</name>
    <dbReference type="NCBI Taxonomy" id="75913"/>
    <lineage>
        <taxon>Eukaryota</taxon>
        <taxon>Metazoa</taxon>
        <taxon>Ecdysozoa</taxon>
        <taxon>Nematoda</taxon>
        <taxon>Chromadorea</taxon>
        <taxon>Rhabditida</taxon>
        <taxon>Tylenchina</taxon>
        <taxon>Panagrolaimomorpha</taxon>
        <taxon>Strongyloidoidea</taxon>
        <taxon>Strongyloididae</taxon>
        <taxon>Strongyloides</taxon>
    </lineage>
</organism>
<evidence type="ECO:0000259" key="2">
    <source>
        <dbReference type="PROSITE" id="PS50878"/>
    </source>
</evidence>
<evidence type="ECO:0000256" key="1">
    <source>
        <dbReference type="SAM" id="Coils"/>
    </source>
</evidence>
<dbReference type="InterPro" id="IPR000477">
    <property type="entry name" value="RT_dom"/>
</dbReference>
<evidence type="ECO:0000313" key="3">
    <source>
        <dbReference type="Proteomes" id="UP000035680"/>
    </source>
</evidence>
<protein>
    <submittedName>
        <fullName evidence="4">Reverse transcriptase domain-containing protein</fullName>
    </submittedName>
</protein>
<accession>A0A0K0FAV1</accession>
<dbReference type="STRING" id="75913.A0A0K0FAV1"/>
<dbReference type="AlphaFoldDB" id="A0A0K0FAV1"/>
<name>A0A0K0FAV1_STRVS</name>
<dbReference type="PANTHER" id="PTHR19446">
    <property type="entry name" value="REVERSE TRANSCRIPTASES"/>
    <property type="match status" value="1"/>
</dbReference>
<sequence length="650" mass="76418">MKNEIEDELLKSENWITLETEVEEVVEPIIPLTKKYEKLPDDVRNCVKKLRKLFKNPLSNSKFQLKRFEIKDMILWKINNAAEYLLYELTVRTKKENKRRKIFKRILRSVIILLKIECTGSFKNKQITNFEIVDNINKNIKKWENKIAGFKKELKNSIEKKDMSDKLWMIRKMLNRMHMTPREAIIYCNTRVKELKIEKEKILKSIKVKNDRKMFEKNPSMKTLMFITKKRGEYDHIVPEISKAFDYYDDLYKEKVNNNESPYLDDFINSVTKNTKEPKQLIQSISITEFNEILKASKQMKSPGPDSIQTWFIKIFKFAESEYSRWMKLIFERKLMLSKFDLEAYVILLYKGASNEKNDKENRMNINNYRPVSLINSDIKLLSKILSIKVLDILEEQKIPITLIEQRGGVKGLYGMTISQIIYNDFKDIVENPAKAKLDQKVKGMYYSSTDIRKAFDSVDHKAYKKIIESLPINKNLKELMVETTINRSMRIKLRSDEGKEILSEKIPLRRGIAQGDSASVLKFQLIMAPLSHSMNKMGPKATPLLPVSHTLFIDDLIFYGKSPNDLLILEEITKKTIAEMGLELNISKCHTKLNPGEGSEFENKELFKYLGITEHKEKKDCLVNQELLWEKIHNKVRFIFNNELTTKQK</sequence>
<dbReference type="Pfam" id="PF00078">
    <property type="entry name" value="RVT_1"/>
    <property type="match status" value="1"/>
</dbReference>
<proteinExistence type="predicted"/>
<dbReference type="InterPro" id="IPR043502">
    <property type="entry name" value="DNA/RNA_pol_sf"/>
</dbReference>
<reference evidence="3" key="1">
    <citation type="submission" date="2014-07" db="EMBL/GenBank/DDBJ databases">
        <authorList>
            <person name="Martin A.A"/>
            <person name="De Silva N."/>
        </authorList>
    </citation>
    <scope>NUCLEOTIDE SEQUENCE</scope>
</reference>
<feature type="domain" description="Reverse transcriptase" evidence="2">
    <location>
        <begin position="331"/>
        <end position="615"/>
    </location>
</feature>
<keyword evidence="1" id="KW-0175">Coiled coil</keyword>
<dbReference type="PROSITE" id="PS50878">
    <property type="entry name" value="RT_POL"/>
    <property type="match status" value="1"/>
</dbReference>
<dbReference type="Proteomes" id="UP000035680">
    <property type="component" value="Unassembled WGS sequence"/>
</dbReference>
<feature type="coiled-coil region" evidence="1">
    <location>
        <begin position="133"/>
        <end position="160"/>
    </location>
</feature>
<evidence type="ECO:0000313" key="4">
    <source>
        <dbReference type="WBParaSite" id="SVE_0595600.1"/>
    </source>
</evidence>
<dbReference type="SUPFAM" id="SSF56672">
    <property type="entry name" value="DNA/RNA polymerases"/>
    <property type="match status" value="1"/>
</dbReference>
<reference evidence="4" key="2">
    <citation type="submission" date="2015-08" db="UniProtKB">
        <authorList>
            <consortium name="WormBaseParasite"/>
        </authorList>
    </citation>
    <scope>IDENTIFICATION</scope>
</reference>
<dbReference type="WBParaSite" id="SVE_0595600.1">
    <property type="protein sequence ID" value="SVE_0595600.1"/>
    <property type="gene ID" value="SVE_0595600"/>
</dbReference>